<proteinExistence type="predicted"/>
<dbReference type="AlphaFoldDB" id="A0A914S470"/>
<dbReference type="Proteomes" id="UP000887564">
    <property type="component" value="Unplaced"/>
</dbReference>
<evidence type="ECO:0000313" key="2">
    <source>
        <dbReference type="WBParaSite" id="PEQ_0000906601-mRNA-1"/>
    </source>
</evidence>
<evidence type="ECO:0000313" key="1">
    <source>
        <dbReference type="Proteomes" id="UP000887564"/>
    </source>
</evidence>
<reference evidence="2" key="1">
    <citation type="submission" date="2022-11" db="UniProtKB">
        <authorList>
            <consortium name="WormBaseParasite"/>
        </authorList>
    </citation>
    <scope>IDENTIFICATION</scope>
</reference>
<sequence>MNQNYFAVDGPSENRLNVIVIASACDDHRFVTNPRHLSAFHRLIGDFYFHVQLQCYTRRYTLSARARV</sequence>
<accession>A0A914S470</accession>
<name>A0A914S470_PAREQ</name>
<protein>
    <submittedName>
        <fullName evidence="2">Uncharacterized protein</fullName>
    </submittedName>
</protein>
<keyword evidence="1" id="KW-1185">Reference proteome</keyword>
<organism evidence="1 2">
    <name type="scientific">Parascaris equorum</name>
    <name type="common">Equine roundworm</name>
    <dbReference type="NCBI Taxonomy" id="6256"/>
    <lineage>
        <taxon>Eukaryota</taxon>
        <taxon>Metazoa</taxon>
        <taxon>Ecdysozoa</taxon>
        <taxon>Nematoda</taxon>
        <taxon>Chromadorea</taxon>
        <taxon>Rhabditida</taxon>
        <taxon>Spirurina</taxon>
        <taxon>Ascaridomorpha</taxon>
        <taxon>Ascaridoidea</taxon>
        <taxon>Ascarididae</taxon>
        <taxon>Parascaris</taxon>
    </lineage>
</organism>
<dbReference type="WBParaSite" id="PEQ_0000906601-mRNA-1">
    <property type="protein sequence ID" value="PEQ_0000906601-mRNA-1"/>
    <property type="gene ID" value="PEQ_0000906601"/>
</dbReference>